<evidence type="ECO:0000256" key="1">
    <source>
        <dbReference type="SAM" id="MobiDB-lite"/>
    </source>
</evidence>
<feature type="compositionally biased region" description="Gly residues" evidence="1">
    <location>
        <begin position="107"/>
        <end position="119"/>
    </location>
</feature>
<protein>
    <submittedName>
        <fullName evidence="3">Uncharacterized protein</fullName>
    </submittedName>
</protein>
<proteinExistence type="predicted"/>
<accession>A0A2H0CHA9</accession>
<feature type="region of interest" description="Disordered" evidence="1">
    <location>
        <begin position="106"/>
        <end position="129"/>
    </location>
</feature>
<evidence type="ECO:0000313" key="3">
    <source>
        <dbReference type="EMBL" id="PIP69171.1"/>
    </source>
</evidence>
<gene>
    <name evidence="3" type="ORF">COW91_00735</name>
</gene>
<evidence type="ECO:0000256" key="2">
    <source>
        <dbReference type="SAM" id="SignalP"/>
    </source>
</evidence>
<keyword evidence="2" id="KW-0732">Signal</keyword>
<sequence>MNKTKKIVLGLGALALALAIGTFASSASAYKGDPSVKGPNYSTERHEAMEKAFETKDYTVWKSLMQNNGRVTQVVNKDNFAKFAEAHELAEKGDLEGAKKIRQELGLGLGNGNGKGTGNGQNRSNCVNR</sequence>
<reference evidence="3 4" key="1">
    <citation type="submission" date="2017-09" db="EMBL/GenBank/DDBJ databases">
        <title>Depth-based differentiation of microbial function through sediment-hosted aquifers and enrichment of novel symbionts in the deep terrestrial subsurface.</title>
        <authorList>
            <person name="Probst A.J."/>
            <person name="Ladd B."/>
            <person name="Jarett J.K."/>
            <person name="Geller-Mcgrath D.E."/>
            <person name="Sieber C.M."/>
            <person name="Emerson J.B."/>
            <person name="Anantharaman K."/>
            <person name="Thomas B.C."/>
            <person name="Malmstrom R."/>
            <person name="Stieglmeier M."/>
            <person name="Klingl A."/>
            <person name="Woyke T."/>
            <person name="Ryan C.M."/>
            <person name="Banfield J.F."/>
        </authorList>
    </citation>
    <scope>NUCLEOTIDE SEQUENCE [LARGE SCALE GENOMIC DNA]</scope>
    <source>
        <strain evidence="3">CG22_combo_CG10-13_8_21_14_all_32_8</strain>
    </source>
</reference>
<feature type="signal peptide" evidence="2">
    <location>
        <begin position="1"/>
        <end position="29"/>
    </location>
</feature>
<dbReference type="EMBL" id="PCTI01000010">
    <property type="protein sequence ID" value="PIP69171.1"/>
    <property type="molecule type" value="Genomic_DNA"/>
</dbReference>
<dbReference type="Proteomes" id="UP000229176">
    <property type="component" value="Unassembled WGS sequence"/>
</dbReference>
<evidence type="ECO:0000313" key="4">
    <source>
        <dbReference type="Proteomes" id="UP000229176"/>
    </source>
</evidence>
<organism evidence="3 4">
    <name type="scientific">Candidatus Nomurabacteria bacterium CG22_combo_CG10-13_8_21_14_all_32_8</name>
    <dbReference type="NCBI Taxonomy" id="1974732"/>
    <lineage>
        <taxon>Bacteria</taxon>
        <taxon>Candidatus Nomuraibacteriota</taxon>
    </lineage>
</organism>
<feature type="chain" id="PRO_5013748853" evidence="2">
    <location>
        <begin position="30"/>
        <end position="129"/>
    </location>
</feature>
<dbReference type="AlphaFoldDB" id="A0A2H0CHA9"/>
<name>A0A2H0CHA9_9BACT</name>
<comment type="caution">
    <text evidence="3">The sequence shown here is derived from an EMBL/GenBank/DDBJ whole genome shotgun (WGS) entry which is preliminary data.</text>
</comment>